<dbReference type="Pfam" id="PF00921">
    <property type="entry name" value="Lipoprotein_2"/>
    <property type="match status" value="1"/>
</dbReference>
<keyword evidence="7 8" id="KW-0449">Lipoprotein</keyword>
<evidence type="ECO:0000256" key="2">
    <source>
        <dbReference type="ARBA" id="ARBA00004459"/>
    </source>
</evidence>
<evidence type="ECO:0000256" key="4">
    <source>
        <dbReference type="ARBA" id="ARBA00023136"/>
    </source>
</evidence>
<comment type="function">
    <text evidence="1 8">The Vlp and Vsp proteins are antigenically distinct proteins, only one vlp or vsp gene is transcriptionally active at any one time. Switching between these genes is a mechanism of host immune response evasion.</text>
</comment>
<dbReference type="GO" id="GO:0009279">
    <property type="term" value="C:cell outer membrane"/>
    <property type="evidence" value="ECO:0007669"/>
    <property type="project" value="UniProtKB-SubCell"/>
</dbReference>
<evidence type="ECO:0000256" key="1">
    <source>
        <dbReference type="ARBA" id="ARBA00003932"/>
    </source>
</evidence>
<keyword evidence="5 8" id="KW-0564">Palmitate</keyword>
<geneLocation type="plasmid" evidence="9 10">
    <name>pl40</name>
</geneLocation>
<accession>B5RP44</accession>
<evidence type="ECO:0000256" key="3">
    <source>
        <dbReference type="ARBA" id="ARBA00022729"/>
    </source>
</evidence>
<keyword evidence="10" id="KW-1185">Reference proteome</keyword>
<protein>
    <recommendedName>
        <fullName evidence="8">Variable large protein</fullName>
    </recommendedName>
</protein>
<proteinExistence type="predicted"/>
<organism evidence="9 10">
    <name type="scientific">Borrelia duttonii (strain Ly)</name>
    <dbReference type="NCBI Taxonomy" id="412419"/>
    <lineage>
        <taxon>Bacteria</taxon>
        <taxon>Pseudomonadati</taxon>
        <taxon>Spirochaetota</taxon>
        <taxon>Spirochaetia</taxon>
        <taxon>Spirochaetales</taxon>
        <taxon>Borreliaceae</taxon>
        <taxon>Borrelia</taxon>
    </lineage>
</organism>
<keyword evidence="9" id="KW-0614">Plasmid</keyword>
<keyword evidence="3" id="KW-0732">Signal</keyword>
<dbReference type="RefSeq" id="WP_012539529.1">
    <property type="nucleotide sequence ID" value="NC_011250.1"/>
</dbReference>
<dbReference type="KEGG" id="bdu:BDU_5042"/>
<dbReference type="EMBL" id="CP000987">
    <property type="protein sequence ID" value="ACH94130.1"/>
    <property type="molecule type" value="Genomic_DNA"/>
</dbReference>
<reference evidence="9 10" key="1">
    <citation type="journal article" date="2008" name="PLoS Genet.">
        <title>The genome of Borrelia recurrentis, the agent of deadly louse-borne relapsing fever, is a degraded subset of tick-borne Borrelia duttonii.</title>
        <authorList>
            <person name="Lescot M."/>
            <person name="Audic S."/>
            <person name="Robert C."/>
            <person name="Nguyen T.T."/>
            <person name="Blanc G."/>
            <person name="Cutler S.J."/>
            <person name="Wincker P."/>
            <person name="Couloux A."/>
            <person name="Claverie J.-M."/>
            <person name="Raoult D."/>
            <person name="Drancourt M."/>
        </authorList>
    </citation>
    <scope>NUCLEOTIDE SEQUENCE [LARGE SCALE GENOMIC DNA]</scope>
    <source>
        <strain evidence="9 10">Ly</strain>
    </source>
</reference>
<evidence type="ECO:0000256" key="5">
    <source>
        <dbReference type="ARBA" id="ARBA00023139"/>
    </source>
</evidence>
<evidence type="ECO:0000256" key="8">
    <source>
        <dbReference type="RuleBase" id="RU363105"/>
    </source>
</evidence>
<dbReference type="Proteomes" id="UP000000611">
    <property type="component" value="Plasmid pl40"/>
</dbReference>
<name>B5RP44_BORDL</name>
<dbReference type="AlphaFoldDB" id="B5RP44"/>
<gene>
    <name evidence="9" type="primary">vlp-a_4</name>
    <name evidence="9" type="ordered locus">BDU_5042</name>
</gene>
<keyword evidence="4 8" id="KW-0472">Membrane</keyword>
<keyword evidence="6 8" id="KW-0998">Cell outer membrane</keyword>
<sequence>MRMKGIILMMVMMMGCNSGGGIKEGEGAAGGDGSGLRGVMMEVEKSAEHAFYSFIELVSSVLGLRVTADTTRNQVGEYFTGLASGIDKAMQELVKIGDKSKESVKEGKESELDKAIASAKGILTTLKGHIEALKDIGDGNKVVEVGNNQNGVTANLDALKLAYKALKGIVDTAKTQQVEEPKKSDVTIATARVGGTTPQNGARVLAKDANAGAASGLEAAAIVSSVSGKEILAAIVESGESDAEVGGVNATANTSAVSFARGGQAANLAQNAALAGAVSGGIALRSLVKDGKLAAHNANNDEKAVQSAGITAVNKLLVAVEDVIKKAVKNILEKVKKEVDKVRKPKIIN</sequence>
<comment type="subcellular location">
    <subcellularLocation>
        <location evidence="2 8">Cell outer membrane</location>
        <topology evidence="2 8">Lipid-anchor</topology>
    </subcellularLocation>
</comment>
<dbReference type="HOGENOM" id="CLU_054711_2_0_12"/>
<evidence type="ECO:0000313" key="10">
    <source>
        <dbReference type="Proteomes" id="UP000000611"/>
    </source>
</evidence>
<evidence type="ECO:0000313" key="9">
    <source>
        <dbReference type="EMBL" id="ACH94130.1"/>
    </source>
</evidence>
<dbReference type="PROSITE" id="PS51257">
    <property type="entry name" value="PROKAR_LIPOPROTEIN"/>
    <property type="match status" value="1"/>
</dbReference>
<evidence type="ECO:0000256" key="6">
    <source>
        <dbReference type="ARBA" id="ARBA00023237"/>
    </source>
</evidence>
<dbReference type="InterPro" id="IPR000680">
    <property type="entry name" value="Borrelia_lipo"/>
</dbReference>
<evidence type="ECO:0000256" key="7">
    <source>
        <dbReference type="ARBA" id="ARBA00023288"/>
    </source>
</evidence>
<dbReference type="SUPFAM" id="SSF74748">
    <property type="entry name" value="Variable surface antigen VlsE"/>
    <property type="match status" value="1"/>
</dbReference>